<feature type="domain" description="Calcineurin-like phosphoesterase" evidence="1">
    <location>
        <begin position="24"/>
        <end position="203"/>
    </location>
</feature>
<dbReference type="GO" id="GO:0016787">
    <property type="term" value="F:hydrolase activity"/>
    <property type="evidence" value="ECO:0007669"/>
    <property type="project" value="InterPro"/>
</dbReference>
<evidence type="ECO:0000313" key="2">
    <source>
        <dbReference type="EMBL" id="SVA95559.1"/>
    </source>
</evidence>
<proteinExistence type="predicted"/>
<gene>
    <name evidence="2" type="ORF">METZ01_LOCUS148413</name>
</gene>
<reference evidence="2" key="1">
    <citation type="submission" date="2018-05" db="EMBL/GenBank/DDBJ databases">
        <authorList>
            <person name="Lanie J.A."/>
            <person name="Ng W.-L."/>
            <person name="Kazmierczak K.M."/>
            <person name="Andrzejewski T.M."/>
            <person name="Davidsen T.M."/>
            <person name="Wayne K.J."/>
            <person name="Tettelin H."/>
            <person name="Glass J.I."/>
            <person name="Rusch D."/>
            <person name="Podicherti R."/>
            <person name="Tsui H.-C.T."/>
            <person name="Winkler M.E."/>
        </authorList>
    </citation>
    <scope>NUCLEOTIDE SEQUENCE</scope>
</reference>
<organism evidence="2">
    <name type="scientific">marine metagenome</name>
    <dbReference type="NCBI Taxonomy" id="408172"/>
    <lineage>
        <taxon>unclassified sequences</taxon>
        <taxon>metagenomes</taxon>
        <taxon>ecological metagenomes</taxon>
    </lineage>
</organism>
<dbReference type="AlphaFoldDB" id="A0A382A2E2"/>
<dbReference type="InterPro" id="IPR004843">
    <property type="entry name" value="Calcineurin-like_PHP"/>
</dbReference>
<dbReference type="Gene3D" id="3.60.21.10">
    <property type="match status" value="1"/>
</dbReference>
<evidence type="ECO:0000259" key="1">
    <source>
        <dbReference type="Pfam" id="PF00149"/>
    </source>
</evidence>
<dbReference type="PANTHER" id="PTHR45867:SF3">
    <property type="entry name" value="ACID PHOSPHATASE TYPE 7"/>
    <property type="match status" value="1"/>
</dbReference>
<dbReference type="InterPro" id="IPR029052">
    <property type="entry name" value="Metallo-depent_PP-like"/>
</dbReference>
<dbReference type="PANTHER" id="PTHR45867">
    <property type="entry name" value="PURPLE ACID PHOSPHATASE"/>
    <property type="match status" value="1"/>
</dbReference>
<protein>
    <recommendedName>
        <fullName evidence="1">Calcineurin-like phosphoesterase domain-containing protein</fullName>
    </recommendedName>
</protein>
<accession>A0A382A2E2</accession>
<feature type="non-terminal residue" evidence="2">
    <location>
        <position position="1"/>
    </location>
</feature>
<dbReference type="Pfam" id="PF00149">
    <property type="entry name" value="Metallophos"/>
    <property type="match status" value="1"/>
</dbReference>
<name>A0A382A2E2_9ZZZZ</name>
<sequence>YPAGTDDEWQGAFFEIYPDISRSAATIPTIGNHEMGVAAMNICLFVEMPGCDEGEVIYPVGGTSMSSDPDSYDGNGDGPDEAGLPYLNIFTLPTRAELGGAASGTEQYYSSNLGNVHIVSLDSQLSNSDDDLRDAMKDWLIADLKASQQQDWKIVIFHHPPYSKGENHDSDLEKREIDMRQTFAPVFEQYGIDAVYGGHAHNYERSWYLNGHYGMSETFDAHEHATTDSQGSATFGGPDAPYKQDDHLVYTVAGSSGKAGEWHPCRPEQFANGQAFGCTMDNWLMHPAHRTFERLDKDYRQHGIARLGSVVIDATATSFTSRFVDYRGEVLDTFVIQK</sequence>
<dbReference type="SUPFAM" id="SSF56300">
    <property type="entry name" value="Metallo-dependent phosphatases"/>
    <property type="match status" value="1"/>
</dbReference>
<dbReference type="EMBL" id="UINC01023593">
    <property type="protein sequence ID" value="SVA95559.1"/>
    <property type="molecule type" value="Genomic_DNA"/>
</dbReference>